<evidence type="ECO:0000256" key="4">
    <source>
        <dbReference type="ARBA" id="ARBA00034521"/>
    </source>
</evidence>
<dbReference type="InterPro" id="IPR029063">
    <property type="entry name" value="SAM-dependent_MTases_sf"/>
</dbReference>
<dbReference type="SUPFAM" id="SSF53335">
    <property type="entry name" value="S-adenosyl-L-methionine-dependent methyltransferases"/>
    <property type="match status" value="1"/>
</dbReference>
<dbReference type="Gene3D" id="3.40.50.150">
    <property type="entry name" value="Vaccinia Virus protein VP39"/>
    <property type="match status" value="1"/>
</dbReference>
<gene>
    <name evidence="10" type="ORF">TRIP_D210032</name>
</gene>
<reference evidence="10" key="1">
    <citation type="submission" date="2018-07" db="EMBL/GenBank/DDBJ databases">
        <authorList>
            <consortium name="Genoscope - CEA"/>
            <person name="William W."/>
        </authorList>
    </citation>
    <scope>NUCLEOTIDE SEQUENCE</scope>
    <source>
        <strain evidence="10">IK1</strain>
    </source>
</reference>
<evidence type="ECO:0000256" key="1">
    <source>
        <dbReference type="ARBA" id="ARBA00022679"/>
    </source>
</evidence>
<keyword evidence="1 10" id="KW-0808">Transferase</keyword>
<protein>
    <recommendedName>
        <fullName evidence="5">Arsenite methyltransferase</fullName>
        <ecNumber evidence="4">2.1.1.137</ecNumber>
    </recommendedName>
</protein>
<evidence type="ECO:0000256" key="8">
    <source>
        <dbReference type="ARBA" id="ARBA00048428"/>
    </source>
</evidence>
<keyword evidence="10" id="KW-0489">Methyltransferase</keyword>
<dbReference type="InterPro" id="IPR026669">
    <property type="entry name" value="Arsenite_MeTrfase-like"/>
</dbReference>
<evidence type="ECO:0000256" key="6">
    <source>
        <dbReference type="ARBA" id="ARBA00047941"/>
    </source>
</evidence>
<evidence type="ECO:0000256" key="2">
    <source>
        <dbReference type="ARBA" id="ARBA00022691"/>
    </source>
</evidence>
<evidence type="ECO:0000256" key="5">
    <source>
        <dbReference type="ARBA" id="ARBA00034545"/>
    </source>
</evidence>
<dbReference type="GO" id="GO:0032259">
    <property type="term" value="P:methylation"/>
    <property type="evidence" value="ECO:0007669"/>
    <property type="project" value="UniProtKB-KW"/>
</dbReference>
<dbReference type="InterPro" id="IPR025714">
    <property type="entry name" value="Methyltranfer_dom"/>
</dbReference>
<dbReference type="GO" id="GO:0030791">
    <property type="term" value="F:arsenite methyltransferase activity"/>
    <property type="evidence" value="ECO:0007669"/>
    <property type="project" value="UniProtKB-EC"/>
</dbReference>
<accession>A0A653A6T7</accession>
<comment type="catalytic activity">
    <reaction evidence="6">
        <text>arsenic triglutathione + [thioredoxin]-dithiol + S-adenosyl-L-methionine + 2 H2O = methylarsonous acid + [thioredoxin]-disulfide + 3 glutathione + S-adenosyl-L-homocysteine + H(+)</text>
        <dbReference type="Rhea" id="RHEA:69460"/>
        <dbReference type="Rhea" id="RHEA-COMP:10698"/>
        <dbReference type="Rhea" id="RHEA-COMP:10700"/>
        <dbReference type="ChEBI" id="CHEBI:15377"/>
        <dbReference type="ChEBI" id="CHEBI:15378"/>
        <dbReference type="ChEBI" id="CHEBI:17826"/>
        <dbReference type="ChEBI" id="CHEBI:29950"/>
        <dbReference type="ChEBI" id="CHEBI:50058"/>
        <dbReference type="ChEBI" id="CHEBI:57856"/>
        <dbReference type="ChEBI" id="CHEBI:57925"/>
        <dbReference type="ChEBI" id="CHEBI:59789"/>
        <dbReference type="ChEBI" id="CHEBI:183640"/>
        <dbReference type="EC" id="2.1.1.137"/>
    </reaction>
</comment>
<comment type="catalytic activity">
    <reaction evidence="7">
        <text>arsenic triglutathione + 2 [thioredoxin]-dithiol + 2 S-adenosyl-L-methionine + H2O = dimethylarsinous acid + 2 [thioredoxin]-disulfide + 3 glutathione + 2 S-adenosyl-L-homocysteine + 2 H(+)</text>
        <dbReference type="Rhea" id="RHEA:69464"/>
        <dbReference type="Rhea" id="RHEA-COMP:10698"/>
        <dbReference type="Rhea" id="RHEA-COMP:10700"/>
        <dbReference type="ChEBI" id="CHEBI:15377"/>
        <dbReference type="ChEBI" id="CHEBI:15378"/>
        <dbReference type="ChEBI" id="CHEBI:23808"/>
        <dbReference type="ChEBI" id="CHEBI:29950"/>
        <dbReference type="ChEBI" id="CHEBI:50058"/>
        <dbReference type="ChEBI" id="CHEBI:57856"/>
        <dbReference type="ChEBI" id="CHEBI:57925"/>
        <dbReference type="ChEBI" id="CHEBI:59789"/>
        <dbReference type="ChEBI" id="CHEBI:183640"/>
        <dbReference type="EC" id="2.1.1.137"/>
    </reaction>
</comment>
<sequence length="214" mass="23600">MHKTNRKMDVDAINKRYTYLSEKTCCLSCGGALNYVKATVGEICVDLGSGRGNDVVRLAEVVGESGYVYGIDISEGMIAKAKSTLTKFDVKNAEILYADLEKLPLKNGLVNVVISNCTINHASNKQSVWKEVYRILKTGGRFVVSDIYATEPIAEEYRNDPEAVAECWAGAVTRAEYFEMLEKAGFTEIKILEESQPYAKGKAEVASITIYGKK</sequence>
<proteinExistence type="inferred from homology"/>
<organism evidence="10">
    <name type="scientific">uncultured Paludibacter sp</name>
    <dbReference type="NCBI Taxonomy" id="497635"/>
    <lineage>
        <taxon>Bacteria</taxon>
        <taxon>Pseudomonadati</taxon>
        <taxon>Bacteroidota</taxon>
        <taxon>Bacteroidia</taxon>
        <taxon>Bacteroidales</taxon>
        <taxon>Paludibacteraceae</taxon>
        <taxon>Paludibacter</taxon>
        <taxon>environmental samples</taxon>
    </lineage>
</organism>
<name>A0A653A6T7_9BACT</name>
<feature type="domain" description="Methyltransferase" evidence="9">
    <location>
        <begin position="42"/>
        <end position="185"/>
    </location>
</feature>
<dbReference type="EC" id="2.1.1.137" evidence="4"/>
<evidence type="ECO:0000256" key="7">
    <source>
        <dbReference type="ARBA" id="ARBA00047943"/>
    </source>
</evidence>
<evidence type="ECO:0000259" key="9">
    <source>
        <dbReference type="Pfam" id="PF13847"/>
    </source>
</evidence>
<evidence type="ECO:0000313" key="10">
    <source>
        <dbReference type="EMBL" id="VBB43747.1"/>
    </source>
</evidence>
<dbReference type="EMBL" id="UPXZ01000014">
    <property type="protein sequence ID" value="VBB43747.1"/>
    <property type="molecule type" value="Genomic_DNA"/>
</dbReference>
<dbReference type="PANTHER" id="PTHR43675">
    <property type="entry name" value="ARSENITE METHYLTRANSFERASE"/>
    <property type="match status" value="1"/>
</dbReference>
<dbReference type="PANTHER" id="PTHR43675:SF8">
    <property type="entry name" value="ARSENITE METHYLTRANSFERASE"/>
    <property type="match status" value="1"/>
</dbReference>
<comment type="catalytic activity">
    <reaction evidence="8">
        <text>arsenic triglutathione + 3 [thioredoxin]-dithiol + 3 S-adenosyl-L-methionine = trimethylarsine + 3 [thioredoxin]-disulfide + 3 glutathione + 3 S-adenosyl-L-homocysteine + 3 H(+)</text>
        <dbReference type="Rhea" id="RHEA:69432"/>
        <dbReference type="Rhea" id="RHEA-COMP:10698"/>
        <dbReference type="Rhea" id="RHEA-COMP:10700"/>
        <dbReference type="ChEBI" id="CHEBI:15378"/>
        <dbReference type="ChEBI" id="CHEBI:27130"/>
        <dbReference type="ChEBI" id="CHEBI:29950"/>
        <dbReference type="ChEBI" id="CHEBI:50058"/>
        <dbReference type="ChEBI" id="CHEBI:57856"/>
        <dbReference type="ChEBI" id="CHEBI:57925"/>
        <dbReference type="ChEBI" id="CHEBI:59789"/>
        <dbReference type="ChEBI" id="CHEBI:183640"/>
        <dbReference type="EC" id="2.1.1.137"/>
    </reaction>
</comment>
<comment type="similarity">
    <text evidence="3">Belongs to the methyltransferase superfamily. Arsenite methyltransferase family.</text>
</comment>
<keyword evidence="2" id="KW-0949">S-adenosyl-L-methionine</keyword>
<evidence type="ECO:0000256" key="3">
    <source>
        <dbReference type="ARBA" id="ARBA00034487"/>
    </source>
</evidence>
<dbReference type="Pfam" id="PF13847">
    <property type="entry name" value="Methyltransf_31"/>
    <property type="match status" value="1"/>
</dbReference>
<dbReference type="AlphaFoldDB" id="A0A653A6T7"/>
<dbReference type="CDD" id="cd02440">
    <property type="entry name" value="AdoMet_MTases"/>
    <property type="match status" value="1"/>
</dbReference>